<feature type="non-terminal residue" evidence="1">
    <location>
        <position position="217"/>
    </location>
</feature>
<dbReference type="EMBL" id="BARS01036743">
    <property type="protein sequence ID" value="GAG18383.1"/>
    <property type="molecule type" value="Genomic_DNA"/>
</dbReference>
<protein>
    <submittedName>
        <fullName evidence="1">Uncharacterized protein</fullName>
    </submittedName>
</protein>
<accession>X0W140</accession>
<proteinExistence type="predicted"/>
<name>X0W140_9ZZZZ</name>
<comment type="caution">
    <text evidence="1">The sequence shown here is derived from an EMBL/GenBank/DDBJ whole genome shotgun (WGS) entry which is preliminary data.</text>
</comment>
<gene>
    <name evidence="1" type="ORF">S01H1_56427</name>
</gene>
<reference evidence="1" key="1">
    <citation type="journal article" date="2014" name="Front. Microbiol.">
        <title>High frequency of phylogenetically diverse reductive dehalogenase-homologous genes in deep subseafloor sedimentary metagenomes.</title>
        <authorList>
            <person name="Kawai M."/>
            <person name="Futagami T."/>
            <person name="Toyoda A."/>
            <person name="Takaki Y."/>
            <person name="Nishi S."/>
            <person name="Hori S."/>
            <person name="Arai W."/>
            <person name="Tsubouchi T."/>
            <person name="Morono Y."/>
            <person name="Uchiyama I."/>
            <person name="Ito T."/>
            <person name="Fujiyama A."/>
            <person name="Inagaki F."/>
            <person name="Takami H."/>
        </authorList>
    </citation>
    <scope>NUCLEOTIDE SEQUENCE</scope>
    <source>
        <strain evidence="1">Expedition CK06-06</strain>
    </source>
</reference>
<organism evidence="1">
    <name type="scientific">marine sediment metagenome</name>
    <dbReference type="NCBI Taxonomy" id="412755"/>
    <lineage>
        <taxon>unclassified sequences</taxon>
        <taxon>metagenomes</taxon>
        <taxon>ecological metagenomes</taxon>
    </lineage>
</organism>
<sequence>MSVKDFLNPNVEIQRSIDALSLYYQMLRQGDVALFIKKGKDKFYKGSITDYIKLRDMKEFMALDKGKPWDSLLKTIFMWQRHSTNLDVSKFAGMPMDDIYEVSRILRDGLIAYSILEKWMTPINQKASLEAIYDASKVTINVNKWSTFEILKVGDLKTDSSKGVGLYNYLLEIKSPEELINHFISHEKNPKDCLILTYQQGIRFKFKFTFYMFLLYK</sequence>
<dbReference type="AlphaFoldDB" id="X0W140"/>
<evidence type="ECO:0000313" key="1">
    <source>
        <dbReference type="EMBL" id="GAG18383.1"/>
    </source>
</evidence>